<evidence type="ECO:0000256" key="2">
    <source>
        <dbReference type="ARBA" id="ARBA00022801"/>
    </source>
</evidence>
<evidence type="ECO:0000259" key="3">
    <source>
        <dbReference type="PROSITE" id="PS51462"/>
    </source>
</evidence>
<dbReference type="STRING" id="1921764.BSR28_03865"/>
<dbReference type="InterPro" id="IPR015797">
    <property type="entry name" value="NUDIX_hydrolase-like_dom_sf"/>
</dbReference>
<dbReference type="Gene3D" id="3.90.79.10">
    <property type="entry name" value="Nucleoside Triphosphate Pyrophosphohydrolase"/>
    <property type="match status" value="1"/>
</dbReference>
<keyword evidence="5" id="KW-1185">Reference proteome</keyword>
<dbReference type="SUPFAM" id="SSF55811">
    <property type="entry name" value="Nudix"/>
    <property type="match status" value="1"/>
</dbReference>
<keyword evidence="2" id="KW-0378">Hydrolase</keyword>
<dbReference type="PROSITE" id="PS51462">
    <property type="entry name" value="NUDIX"/>
    <property type="match status" value="1"/>
</dbReference>
<protein>
    <recommendedName>
        <fullName evidence="3">Nudix hydrolase domain-containing protein</fullName>
    </recommendedName>
</protein>
<feature type="domain" description="Nudix hydrolase" evidence="3">
    <location>
        <begin position="5"/>
        <end position="135"/>
    </location>
</feature>
<dbReference type="GO" id="GO:0016787">
    <property type="term" value="F:hydrolase activity"/>
    <property type="evidence" value="ECO:0007669"/>
    <property type="project" value="UniProtKB-KW"/>
</dbReference>
<name>A0A1Q5PND2_9ACTO</name>
<dbReference type="Proteomes" id="UP000186785">
    <property type="component" value="Unassembled WGS sequence"/>
</dbReference>
<comment type="caution">
    <text evidence="4">The sequence shown here is derived from an EMBL/GenBank/DDBJ whole genome shotgun (WGS) entry which is preliminary data.</text>
</comment>
<organism evidence="4 5">
    <name type="scientific">Boudabousia liubingyangii</name>
    <dbReference type="NCBI Taxonomy" id="1921764"/>
    <lineage>
        <taxon>Bacteria</taxon>
        <taxon>Bacillati</taxon>
        <taxon>Actinomycetota</taxon>
        <taxon>Actinomycetes</taxon>
        <taxon>Actinomycetales</taxon>
        <taxon>Actinomycetaceae</taxon>
        <taxon>Boudabousia</taxon>
    </lineage>
</organism>
<dbReference type="GO" id="GO:0019693">
    <property type="term" value="P:ribose phosphate metabolic process"/>
    <property type="evidence" value="ECO:0007669"/>
    <property type="project" value="TreeGrafter"/>
</dbReference>
<dbReference type="CDD" id="cd03424">
    <property type="entry name" value="NUDIX_ADPRase_Nudt5_UGPPase_Nudt14"/>
    <property type="match status" value="1"/>
</dbReference>
<dbReference type="AlphaFoldDB" id="A0A1Q5PND2"/>
<evidence type="ECO:0000313" key="5">
    <source>
        <dbReference type="Proteomes" id="UP000186785"/>
    </source>
</evidence>
<dbReference type="InterPro" id="IPR000086">
    <property type="entry name" value="NUDIX_hydrolase_dom"/>
</dbReference>
<gene>
    <name evidence="4" type="ORF">BSR29_04295</name>
</gene>
<accession>A0A1Q5PND2</accession>
<evidence type="ECO:0000256" key="1">
    <source>
        <dbReference type="ARBA" id="ARBA00001946"/>
    </source>
</evidence>
<dbReference type="GO" id="GO:0006753">
    <property type="term" value="P:nucleoside phosphate metabolic process"/>
    <property type="evidence" value="ECO:0007669"/>
    <property type="project" value="TreeGrafter"/>
</dbReference>
<reference evidence="4 5" key="1">
    <citation type="submission" date="2016-11" db="EMBL/GenBank/DDBJ databases">
        <title>Actinomyces gypaetusis sp. nov. isolated from the vulture Gypaetus barbatus in Qinghai Tibet Plateau China.</title>
        <authorList>
            <person name="Meng X."/>
        </authorList>
    </citation>
    <scope>NUCLEOTIDE SEQUENCE [LARGE SCALE GENOMIC DNA]</scope>
    <source>
        <strain evidence="4 5">VUL4_2</strain>
    </source>
</reference>
<proteinExistence type="predicted"/>
<dbReference type="EMBL" id="MQSV01000002">
    <property type="protein sequence ID" value="OKL49058.1"/>
    <property type="molecule type" value="Genomic_DNA"/>
</dbReference>
<dbReference type="PANTHER" id="PTHR11839:SF18">
    <property type="entry name" value="NUDIX HYDROLASE DOMAIN-CONTAINING PROTEIN"/>
    <property type="match status" value="1"/>
</dbReference>
<dbReference type="PANTHER" id="PTHR11839">
    <property type="entry name" value="UDP/ADP-SUGAR PYROPHOSPHATASE"/>
    <property type="match status" value="1"/>
</dbReference>
<sequence length="144" mass="15424">MVAAEGKPGAVVIAQFEDRVLLVRQERPAVGHTLWEFPRGFGDPEDTNLLTTGVRELVEETGAQAQIANSKLLGEIWIDSGLQANAVGIVLVNLESSDLMGETDGEVDDSKWVPIHELSKMINEGAVCDSLSIAACAFLFSQSA</sequence>
<dbReference type="Pfam" id="PF00293">
    <property type="entry name" value="NUDIX"/>
    <property type="match status" value="1"/>
</dbReference>
<comment type="cofactor">
    <cofactor evidence="1">
        <name>Mg(2+)</name>
        <dbReference type="ChEBI" id="CHEBI:18420"/>
    </cofactor>
</comment>
<evidence type="ECO:0000313" key="4">
    <source>
        <dbReference type="EMBL" id="OKL49058.1"/>
    </source>
</evidence>